<sequence>ICSSKWLQIRFPPSTASSVIDAENVINVSGDDGTDHVESAKTTNKRKTSTAWEDFSEVNEDGRKMAKCNHCFKKLVVVTGSTTSLLRHQKTCVIQKTSKSAFKTLWNTAASNQDCGMHLDHASNRLLGLEENGWTGGNVYKPIKKSNGGVVGRAEDGSLIAARAKPFLVRSSEELELKAAEWGWRHPWKGHGDHAHGHGHGLEKEVVLTQTACAMYVPTDTQPREVRAITALCCVDRLTLTNQKVQPGRSKKASRDASATQLSTEHNASNESVKEELRMLHPDDSQIVVLKHKVWPPERSIGDAHLKKAEFNREPLLAKFRLPEPFHKPILISSEPSTEHWDS</sequence>
<gene>
    <name evidence="7" type="ORF">IFM89_029432</name>
</gene>
<evidence type="ECO:0000313" key="8">
    <source>
        <dbReference type="Proteomes" id="UP000631114"/>
    </source>
</evidence>
<dbReference type="InterPro" id="IPR036236">
    <property type="entry name" value="Znf_C2H2_sf"/>
</dbReference>
<feature type="non-terminal residue" evidence="7">
    <location>
        <position position="343"/>
    </location>
</feature>
<evidence type="ECO:0000256" key="4">
    <source>
        <dbReference type="PROSITE-ProRule" id="PRU00027"/>
    </source>
</evidence>
<dbReference type="GO" id="GO:0008270">
    <property type="term" value="F:zinc ion binding"/>
    <property type="evidence" value="ECO:0007669"/>
    <property type="project" value="UniProtKB-KW"/>
</dbReference>
<dbReference type="SUPFAM" id="SSF57667">
    <property type="entry name" value="beta-beta-alpha zinc fingers"/>
    <property type="match status" value="1"/>
</dbReference>
<dbReference type="PANTHER" id="PTHR34396:SF25">
    <property type="entry name" value="BOUNDARY ELEMENT ASSOCIATED FACTOR"/>
    <property type="match status" value="1"/>
</dbReference>
<evidence type="ECO:0000256" key="1">
    <source>
        <dbReference type="ARBA" id="ARBA00022723"/>
    </source>
</evidence>
<evidence type="ECO:0000313" key="7">
    <source>
        <dbReference type="EMBL" id="KAF9622148.1"/>
    </source>
</evidence>
<dbReference type="EMBL" id="JADFTS010000002">
    <property type="protein sequence ID" value="KAF9622148.1"/>
    <property type="molecule type" value="Genomic_DNA"/>
</dbReference>
<keyword evidence="3" id="KW-0862">Zinc</keyword>
<feature type="compositionally biased region" description="Polar residues" evidence="5">
    <location>
        <begin position="257"/>
        <end position="271"/>
    </location>
</feature>
<dbReference type="Gene3D" id="3.60.40.10">
    <property type="entry name" value="PPM-type phosphatase domain"/>
    <property type="match status" value="1"/>
</dbReference>
<name>A0A835M738_9MAGN</name>
<dbReference type="PROSITE" id="PS50808">
    <property type="entry name" value="ZF_BED"/>
    <property type="match status" value="1"/>
</dbReference>
<dbReference type="Proteomes" id="UP000631114">
    <property type="component" value="Unassembled WGS sequence"/>
</dbReference>
<dbReference type="PANTHER" id="PTHR34396">
    <property type="entry name" value="OS03G0264950 PROTEIN-RELATED"/>
    <property type="match status" value="1"/>
</dbReference>
<evidence type="ECO:0000259" key="6">
    <source>
        <dbReference type="PROSITE" id="PS50808"/>
    </source>
</evidence>
<evidence type="ECO:0000256" key="5">
    <source>
        <dbReference type="SAM" id="MobiDB-lite"/>
    </source>
</evidence>
<reference evidence="7 8" key="1">
    <citation type="submission" date="2020-10" db="EMBL/GenBank/DDBJ databases">
        <title>The Coptis chinensis genome and diversification of protoberbering-type alkaloids.</title>
        <authorList>
            <person name="Wang B."/>
            <person name="Shu S."/>
            <person name="Song C."/>
            <person name="Liu Y."/>
        </authorList>
    </citation>
    <scope>NUCLEOTIDE SEQUENCE [LARGE SCALE GENOMIC DNA]</scope>
    <source>
        <strain evidence="7">HL-2020</strain>
        <tissue evidence="7">Leaf</tissue>
    </source>
</reference>
<evidence type="ECO:0000256" key="3">
    <source>
        <dbReference type="ARBA" id="ARBA00022833"/>
    </source>
</evidence>
<organism evidence="7 8">
    <name type="scientific">Coptis chinensis</name>
    <dbReference type="NCBI Taxonomy" id="261450"/>
    <lineage>
        <taxon>Eukaryota</taxon>
        <taxon>Viridiplantae</taxon>
        <taxon>Streptophyta</taxon>
        <taxon>Embryophyta</taxon>
        <taxon>Tracheophyta</taxon>
        <taxon>Spermatophyta</taxon>
        <taxon>Magnoliopsida</taxon>
        <taxon>Ranunculales</taxon>
        <taxon>Ranunculaceae</taxon>
        <taxon>Coptidoideae</taxon>
        <taxon>Coptis</taxon>
    </lineage>
</organism>
<evidence type="ECO:0000256" key="2">
    <source>
        <dbReference type="ARBA" id="ARBA00022771"/>
    </source>
</evidence>
<keyword evidence="1" id="KW-0479">Metal-binding</keyword>
<keyword evidence="2 4" id="KW-0863">Zinc-finger</keyword>
<dbReference type="OrthoDB" id="420076at2759"/>
<dbReference type="GO" id="GO:0006357">
    <property type="term" value="P:regulation of transcription by RNA polymerase II"/>
    <property type="evidence" value="ECO:0007669"/>
    <property type="project" value="TreeGrafter"/>
</dbReference>
<dbReference type="GO" id="GO:1990837">
    <property type="term" value="F:sequence-specific double-stranded DNA binding"/>
    <property type="evidence" value="ECO:0007669"/>
    <property type="project" value="TreeGrafter"/>
</dbReference>
<feature type="domain" description="BED-type" evidence="6">
    <location>
        <begin position="46"/>
        <end position="105"/>
    </location>
</feature>
<dbReference type="InterPro" id="IPR053031">
    <property type="entry name" value="Cuticle_assoc_protein"/>
</dbReference>
<accession>A0A835M738</accession>
<feature type="region of interest" description="Disordered" evidence="5">
    <location>
        <begin position="244"/>
        <end position="273"/>
    </location>
</feature>
<comment type="caution">
    <text evidence="7">The sequence shown here is derived from an EMBL/GenBank/DDBJ whole genome shotgun (WGS) entry which is preliminary data.</text>
</comment>
<dbReference type="InterPro" id="IPR003656">
    <property type="entry name" value="Znf_BED"/>
</dbReference>
<dbReference type="AlphaFoldDB" id="A0A835M738"/>
<protein>
    <recommendedName>
        <fullName evidence="6">BED-type domain-containing protein</fullName>
    </recommendedName>
</protein>
<proteinExistence type="predicted"/>
<keyword evidence="8" id="KW-1185">Reference proteome</keyword>
<dbReference type="SMART" id="SM00614">
    <property type="entry name" value="ZnF_BED"/>
    <property type="match status" value="1"/>
</dbReference>
<dbReference type="InterPro" id="IPR036457">
    <property type="entry name" value="PPM-type-like_dom_sf"/>
</dbReference>
<dbReference type="GO" id="GO:0005634">
    <property type="term" value="C:nucleus"/>
    <property type="evidence" value="ECO:0007669"/>
    <property type="project" value="TreeGrafter"/>
</dbReference>